<name>A0A2S4VFN6_9BASI</name>
<gene>
    <name evidence="2" type="ORF">PSTT_07615</name>
</gene>
<feature type="region of interest" description="Disordered" evidence="1">
    <location>
        <begin position="136"/>
        <end position="155"/>
    </location>
</feature>
<sequence>RSPNLTAKLLKVFTTATQMSGQSDPHTTASTSAATTARRTMGSEIYNLIPPKAPPNLMNSELYAGRSAKPVPMEFSLPLRWQRGSQFLAVSLSMTVGVWGVLFADFGNGDREIIRRWFAPYKSLIFGSDHLPSPSPEIVTNPDSNFPSTIEPNTN</sequence>
<dbReference type="VEuPathDB" id="FungiDB:PSHT_08963"/>
<evidence type="ECO:0000313" key="2">
    <source>
        <dbReference type="EMBL" id="POW08309.1"/>
    </source>
</evidence>
<reference evidence="2" key="1">
    <citation type="submission" date="2017-12" db="EMBL/GenBank/DDBJ databases">
        <title>Gene loss provides genomic basis for host adaptation in cereal stripe rust fungi.</title>
        <authorList>
            <person name="Xia C."/>
        </authorList>
    </citation>
    <scope>NUCLEOTIDE SEQUENCE [LARGE SCALE GENOMIC DNA]</scope>
    <source>
        <strain evidence="2">93-210</strain>
    </source>
</reference>
<proteinExistence type="predicted"/>
<dbReference type="VEuPathDB" id="FungiDB:PSTT_07615"/>
<feature type="non-terminal residue" evidence="2">
    <location>
        <position position="1"/>
    </location>
</feature>
<dbReference type="EMBL" id="PKSL01000065">
    <property type="protein sequence ID" value="POW08309.1"/>
    <property type="molecule type" value="Genomic_DNA"/>
</dbReference>
<keyword evidence="3" id="KW-1185">Reference proteome</keyword>
<accession>A0A2S4VFN6</accession>
<evidence type="ECO:0000313" key="3">
    <source>
        <dbReference type="Proteomes" id="UP000239156"/>
    </source>
</evidence>
<protein>
    <submittedName>
        <fullName evidence="2">Uncharacterized protein</fullName>
    </submittedName>
</protein>
<dbReference type="AlphaFoldDB" id="A0A2S4VFN6"/>
<feature type="compositionally biased region" description="Polar residues" evidence="1">
    <location>
        <begin position="141"/>
        <end position="155"/>
    </location>
</feature>
<dbReference type="Proteomes" id="UP000239156">
    <property type="component" value="Unassembled WGS sequence"/>
</dbReference>
<evidence type="ECO:0000256" key="1">
    <source>
        <dbReference type="SAM" id="MobiDB-lite"/>
    </source>
</evidence>
<comment type="caution">
    <text evidence="2">The sequence shown here is derived from an EMBL/GenBank/DDBJ whole genome shotgun (WGS) entry which is preliminary data.</text>
</comment>
<organism evidence="2 3">
    <name type="scientific">Puccinia striiformis</name>
    <dbReference type="NCBI Taxonomy" id="27350"/>
    <lineage>
        <taxon>Eukaryota</taxon>
        <taxon>Fungi</taxon>
        <taxon>Dikarya</taxon>
        <taxon>Basidiomycota</taxon>
        <taxon>Pucciniomycotina</taxon>
        <taxon>Pucciniomycetes</taxon>
        <taxon>Pucciniales</taxon>
        <taxon>Pucciniaceae</taxon>
        <taxon>Puccinia</taxon>
    </lineage>
</organism>